<dbReference type="EMBL" id="KZ678138">
    <property type="protein sequence ID" value="PSN64268.1"/>
    <property type="molecule type" value="Genomic_DNA"/>
</dbReference>
<gene>
    <name evidence="2" type="ORF">BS50DRAFT_622875</name>
</gene>
<dbReference type="AlphaFoldDB" id="A0A2T2NGV9"/>
<keyword evidence="3" id="KW-1185">Reference proteome</keyword>
<feature type="region of interest" description="Disordered" evidence="1">
    <location>
        <begin position="425"/>
        <end position="464"/>
    </location>
</feature>
<feature type="region of interest" description="Disordered" evidence="1">
    <location>
        <begin position="312"/>
        <end position="358"/>
    </location>
</feature>
<feature type="compositionally biased region" description="Polar residues" evidence="1">
    <location>
        <begin position="255"/>
        <end position="277"/>
    </location>
</feature>
<feature type="region of interest" description="Disordered" evidence="1">
    <location>
        <begin position="218"/>
        <end position="299"/>
    </location>
</feature>
<sequence length="538" mass="59616">MSSLAVEARSLSSITHLASNPPAYPRNPTHVKHEPLVLYIARVPGSRDVFLSPMKPREKVVTAEDIQSSLYYIHVHHPEDVRLVAPPPPEQYYEDSLPPPMPPVPPVQRKAIPGHSFPPMASTPPRRKPVPSTLAPAVGVESRQNINAGTYVQASSGMLGPDYSPRRSFDSVQYQGENGHPLPPLPQASEQSYPEGTCLTLIRRDPASSAQWNVARIEDPPFPDISSSTLDDPGQKKRAGTPMYIDVNNPGYSKFLNNSARPPLPSRNSDQSDTLQGVSDPRSSRSFEMQRNTTEEVETSFRRRLWMEGARFSNGGFGHRKRNSHDASMGRQNPRSSFESYRGSADLRPPPTPPFLTREDQSYNTVQISDRQSNFRGYVFLSPWNGRCEFLTGAGGGSLRCRHVVPSLQGASPTAMPVSELRFNLPSGSKATTPREESSKRSSFFHRPRHNRNNSATSDVRSSVDEARTSLDRLDLSLGQEFAGGGFGGKQAKLGKLIIEDEGLKMLDLLVAANMALWWRAYEKVDTKSKGDRNSLQY</sequence>
<feature type="compositionally biased region" description="Polar residues" evidence="1">
    <location>
        <begin position="330"/>
        <end position="339"/>
    </location>
</feature>
<evidence type="ECO:0000313" key="2">
    <source>
        <dbReference type="EMBL" id="PSN64268.1"/>
    </source>
</evidence>
<dbReference type="OrthoDB" id="5426191at2759"/>
<proteinExistence type="predicted"/>
<protein>
    <submittedName>
        <fullName evidence="2">Uncharacterized protein</fullName>
    </submittedName>
</protein>
<organism evidence="2 3">
    <name type="scientific">Corynespora cassiicola Philippines</name>
    <dbReference type="NCBI Taxonomy" id="1448308"/>
    <lineage>
        <taxon>Eukaryota</taxon>
        <taxon>Fungi</taxon>
        <taxon>Dikarya</taxon>
        <taxon>Ascomycota</taxon>
        <taxon>Pezizomycotina</taxon>
        <taxon>Dothideomycetes</taxon>
        <taxon>Pleosporomycetidae</taxon>
        <taxon>Pleosporales</taxon>
        <taxon>Corynesporascaceae</taxon>
        <taxon>Corynespora</taxon>
    </lineage>
</organism>
<dbReference type="STRING" id="1448308.A0A2T2NGV9"/>
<name>A0A2T2NGV9_CORCC</name>
<accession>A0A2T2NGV9</accession>
<reference evidence="2 3" key="1">
    <citation type="journal article" date="2018" name="Front. Microbiol.">
        <title>Genome-Wide Analysis of Corynespora cassiicola Leaf Fall Disease Putative Effectors.</title>
        <authorList>
            <person name="Lopez D."/>
            <person name="Ribeiro S."/>
            <person name="Label P."/>
            <person name="Fumanal B."/>
            <person name="Venisse J.S."/>
            <person name="Kohler A."/>
            <person name="de Oliveira R.R."/>
            <person name="Labutti K."/>
            <person name="Lipzen A."/>
            <person name="Lail K."/>
            <person name="Bauer D."/>
            <person name="Ohm R.A."/>
            <person name="Barry K.W."/>
            <person name="Spatafora J."/>
            <person name="Grigoriev I.V."/>
            <person name="Martin F.M."/>
            <person name="Pujade-Renaud V."/>
        </authorList>
    </citation>
    <scope>NUCLEOTIDE SEQUENCE [LARGE SCALE GENOMIC DNA]</scope>
    <source>
        <strain evidence="2 3">Philippines</strain>
    </source>
</reference>
<feature type="compositionally biased region" description="Basic residues" evidence="1">
    <location>
        <begin position="443"/>
        <end position="452"/>
    </location>
</feature>
<dbReference type="Proteomes" id="UP000240883">
    <property type="component" value="Unassembled WGS sequence"/>
</dbReference>
<evidence type="ECO:0000313" key="3">
    <source>
        <dbReference type="Proteomes" id="UP000240883"/>
    </source>
</evidence>
<evidence type="ECO:0000256" key="1">
    <source>
        <dbReference type="SAM" id="MobiDB-lite"/>
    </source>
</evidence>
<feature type="region of interest" description="Disordered" evidence="1">
    <location>
        <begin position="157"/>
        <end position="193"/>
    </location>
</feature>